<dbReference type="PRINTS" id="PR01790">
    <property type="entry name" value="SMP30FAMILY"/>
</dbReference>
<reference evidence="5" key="1">
    <citation type="submission" date="2021-01" db="EMBL/GenBank/DDBJ databases">
        <authorList>
            <person name="Kaushik A."/>
        </authorList>
    </citation>
    <scope>NUCLEOTIDE SEQUENCE</scope>
    <source>
        <strain evidence="5">AG5</strain>
    </source>
</reference>
<evidence type="ECO:0000259" key="4">
    <source>
        <dbReference type="Pfam" id="PF08450"/>
    </source>
</evidence>
<proteinExistence type="inferred from homology"/>
<feature type="binding site" evidence="3">
    <location>
        <position position="75"/>
    </location>
    <ligand>
        <name>substrate</name>
    </ligand>
</feature>
<organism evidence="5 6">
    <name type="scientific">Rhizoctonia solani</name>
    <dbReference type="NCBI Taxonomy" id="456999"/>
    <lineage>
        <taxon>Eukaryota</taxon>
        <taxon>Fungi</taxon>
        <taxon>Dikarya</taxon>
        <taxon>Basidiomycota</taxon>
        <taxon>Agaricomycotina</taxon>
        <taxon>Agaricomycetes</taxon>
        <taxon>Cantharellales</taxon>
        <taxon>Ceratobasidiaceae</taxon>
        <taxon>Rhizoctonia</taxon>
    </lineage>
</organism>
<name>A0A8H3HUS3_9AGAM</name>
<dbReference type="Proteomes" id="UP000663827">
    <property type="component" value="Unassembled WGS sequence"/>
</dbReference>
<accession>A0A8H3HUS3</accession>
<comment type="cofactor">
    <cofactor evidence="3">
        <name>Zn(2+)</name>
        <dbReference type="ChEBI" id="CHEBI:29105"/>
    </cofactor>
    <text evidence="3">Binds 1 divalent metal cation per subunit.</text>
</comment>
<evidence type="ECO:0000256" key="2">
    <source>
        <dbReference type="PIRSR" id="PIRSR605511-1"/>
    </source>
</evidence>
<feature type="binding site" evidence="3">
    <location>
        <position position="77"/>
    </location>
    <ligand>
        <name>substrate</name>
    </ligand>
</feature>
<comment type="caution">
    <text evidence="5">The sequence shown here is derived from an EMBL/GenBank/DDBJ whole genome shotgun (WGS) entry which is preliminary data.</text>
</comment>
<evidence type="ECO:0000313" key="6">
    <source>
        <dbReference type="Proteomes" id="UP000663827"/>
    </source>
</evidence>
<feature type="binding site" evidence="3">
    <location>
        <position position="174"/>
    </location>
    <ligand>
        <name>a divalent metal cation</name>
        <dbReference type="ChEBI" id="CHEBI:60240"/>
    </ligand>
</feature>
<evidence type="ECO:0000256" key="1">
    <source>
        <dbReference type="ARBA" id="ARBA00008853"/>
    </source>
</evidence>
<comment type="similarity">
    <text evidence="1">Belongs to the SMP-30/CGR1 family.</text>
</comment>
<keyword evidence="3" id="KW-0862">Zinc</keyword>
<dbReference type="Gene3D" id="2.120.10.30">
    <property type="entry name" value="TolB, C-terminal domain"/>
    <property type="match status" value="1"/>
</dbReference>
<feature type="active site" description="Proton donor/acceptor" evidence="2">
    <location>
        <position position="174"/>
    </location>
</feature>
<dbReference type="InterPro" id="IPR013658">
    <property type="entry name" value="SGL"/>
</dbReference>
<dbReference type="GO" id="GO:0004341">
    <property type="term" value="F:gluconolactonase activity"/>
    <property type="evidence" value="ECO:0007669"/>
    <property type="project" value="TreeGrafter"/>
</dbReference>
<gene>
    <name evidence="5" type="ORF">RDB_LOCUS31320</name>
</gene>
<dbReference type="AlphaFoldDB" id="A0A8H3HUS3"/>
<protein>
    <recommendedName>
        <fullName evidence="4">SMP-30/Gluconolactonase/LRE-like region domain-containing protein</fullName>
    </recommendedName>
</protein>
<feature type="domain" description="SMP-30/Gluconolactonase/LRE-like region" evidence="4">
    <location>
        <begin position="2"/>
        <end position="233"/>
    </location>
</feature>
<dbReference type="PANTHER" id="PTHR10907:SF47">
    <property type="entry name" value="REGUCALCIN"/>
    <property type="match status" value="1"/>
</dbReference>
<dbReference type="GO" id="GO:0019853">
    <property type="term" value="P:L-ascorbic acid biosynthetic process"/>
    <property type="evidence" value="ECO:0007669"/>
    <property type="project" value="TreeGrafter"/>
</dbReference>
<dbReference type="InterPro" id="IPR005511">
    <property type="entry name" value="SMP-30"/>
</dbReference>
<evidence type="ECO:0000313" key="5">
    <source>
        <dbReference type="EMBL" id="CAE7090212.1"/>
    </source>
</evidence>
<feature type="binding site" evidence="3">
    <location>
        <position position="95"/>
    </location>
    <ligand>
        <name>substrate</name>
    </ligand>
</feature>
<dbReference type="SUPFAM" id="SSF63829">
    <property type="entry name" value="Calcium-dependent phosphotriesterase"/>
    <property type="match status" value="1"/>
</dbReference>
<feature type="binding site" evidence="3">
    <location>
        <position position="124"/>
    </location>
    <ligand>
        <name>a divalent metal cation</name>
        <dbReference type="ChEBI" id="CHEBI:60240"/>
    </ligand>
</feature>
<evidence type="ECO:0000256" key="3">
    <source>
        <dbReference type="PIRSR" id="PIRSR605511-2"/>
    </source>
</evidence>
<feature type="non-terminal residue" evidence="5">
    <location>
        <position position="1"/>
    </location>
</feature>
<dbReference type="Pfam" id="PF08450">
    <property type="entry name" value="SGL"/>
    <property type="match status" value="1"/>
</dbReference>
<dbReference type="PANTHER" id="PTHR10907">
    <property type="entry name" value="REGUCALCIN"/>
    <property type="match status" value="1"/>
</dbReference>
<dbReference type="EMBL" id="CAJNJQ010000632">
    <property type="protein sequence ID" value="CAE7090212.1"/>
    <property type="molecule type" value="Genomic_DNA"/>
</dbReference>
<dbReference type="GO" id="GO:0005509">
    <property type="term" value="F:calcium ion binding"/>
    <property type="evidence" value="ECO:0007669"/>
    <property type="project" value="TreeGrafter"/>
</dbReference>
<dbReference type="InterPro" id="IPR011042">
    <property type="entry name" value="6-blade_b-propeller_TolB-like"/>
</dbReference>
<keyword evidence="3" id="KW-0479">Metal-binding</keyword>
<sequence>MRNKVYNYHLDTKELVVHEYEEPVTALVIRADVPGLACAAARGFALLHPPSTGSEKGRIEYLATPLTAEEEAIRRFNDGACDAKGRFLAGTLGDENAKGGSLWSYGIGDEGVRLVDGGDISDSNGLGWTLDNKIMYYTNSRHSQIIAYDYDIETGVVSGRRVHIDIPKIHGFPDGLCFDSEGGLWSAHWRGSKLVRFSPEGKPTLVVQIPGALNITACTFGGLNDDRLFVTTASPEASPDANASLSDYPQSGDLFEVDLKGRFKGCKWRHEFR</sequence>